<dbReference type="AlphaFoldDB" id="A0A8R7QFV5"/>
<keyword evidence="2" id="KW-1185">Reference proteome</keyword>
<sequence>MGVRQTGVGLDGDLISRRLIYIDLDQRKLFDLDPGDLLHLALFHKSGHLSVVGNGLVELVEHVLFLLLLKYPHEPTLTVVPDLLDVIHRKEAFREAKHFEKLDGLLLADIVPLVDLGAGTVALNQLGRHLSSFSWYLFALEWFSRFVNW</sequence>
<dbReference type="EnsemblPlants" id="TuG1812G0500002996.01.T01">
    <property type="protein sequence ID" value="TuG1812G0500002996.01.T01"/>
    <property type="gene ID" value="TuG1812G0500002996.01"/>
</dbReference>
<dbReference type="Gramene" id="TuG1812G0500002996.01.T01">
    <property type="protein sequence ID" value="TuG1812G0500002996.01.T01"/>
    <property type="gene ID" value="TuG1812G0500002996.01"/>
</dbReference>
<evidence type="ECO:0000313" key="1">
    <source>
        <dbReference type="EnsemblPlants" id="TuG1812G0500002996.01.T01"/>
    </source>
</evidence>
<organism evidence="1 2">
    <name type="scientific">Triticum urartu</name>
    <name type="common">Red wild einkorn</name>
    <name type="synonym">Crithodium urartu</name>
    <dbReference type="NCBI Taxonomy" id="4572"/>
    <lineage>
        <taxon>Eukaryota</taxon>
        <taxon>Viridiplantae</taxon>
        <taxon>Streptophyta</taxon>
        <taxon>Embryophyta</taxon>
        <taxon>Tracheophyta</taxon>
        <taxon>Spermatophyta</taxon>
        <taxon>Magnoliopsida</taxon>
        <taxon>Liliopsida</taxon>
        <taxon>Poales</taxon>
        <taxon>Poaceae</taxon>
        <taxon>BOP clade</taxon>
        <taxon>Pooideae</taxon>
        <taxon>Triticodae</taxon>
        <taxon>Triticeae</taxon>
        <taxon>Triticinae</taxon>
        <taxon>Triticum</taxon>
    </lineage>
</organism>
<reference evidence="2" key="1">
    <citation type="journal article" date="2013" name="Nature">
        <title>Draft genome of the wheat A-genome progenitor Triticum urartu.</title>
        <authorList>
            <person name="Ling H.Q."/>
            <person name="Zhao S."/>
            <person name="Liu D."/>
            <person name="Wang J."/>
            <person name="Sun H."/>
            <person name="Zhang C."/>
            <person name="Fan H."/>
            <person name="Li D."/>
            <person name="Dong L."/>
            <person name="Tao Y."/>
            <person name="Gao C."/>
            <person name="Wu H."/>
            <person name="Li Y."/>
            <person name="Cui Y."/>
            <person name="Guo X."/>
            <person name="Zheng S."/>
            <person name="Wang B."/>
            <person name="Yu K."/>
            <person name="Liang Q."/>
            <person name="Yang W."/>
            <person name="Lou X."/>
            <person name="Chen J."/>
            <person name="Feng M."/>
            <person name="Jian J."/>
            <person name="Zhang X."/>
            <person name="Luo G."/>
            <person name="Jiang Y."/>
            <person name="Liu J."/>
            <person name="Wang Z."/>
            <person name="Sha Y."/>
            <person name="Zhang B."/>
            <person name="Wu H."/>
            <person name="Tang D."/>
            <person name="Shen Q."/>
            <person name="Xue P."/>
            <person name="Zou S."/>
            <person name="Wang X."/>
            <person name="Liu X."/>
            <person name="Wang F."/>
            <person name="Yang Y."/>
            <person name="An X."/>
            <person name="Dong Z."/>
            <person name="Zhang K."/>
            <person name="Zhang X."/>
            <person name="Luo M.C."/>
            <person name="Dvorak J."/>
            <person name="Tong Y."/>
            <person name="Wang J."/>
            <person name="Yang H."/>
            <person name="Li Z."/>
            <person name="Wang D."/>
            <person name="Zhang A."/>
            <person name="Wang J."/>
        </authorList>
    </citation>
    <scope>NUCLEOTIDE SEQUENCE</scope>
    <source>
        <strain evidence="2">cv. G1812</strain>
    </source>
</reference>
<dbReference type="Proteomes" id="UP000015106">
    <property type="component" value="Chromosome 5"/>
</dbReference>
<name>A0A8R7QFV5_TRIUA</name>
<reference evidence="1" key="3">
    <citation type="submission" date="2022-06" db="UniProtKB">
        <authorList>
            <consortium name="EnsemblPlants"/>
        </authorList>
    </citation>
    <scope>IDENTIFICATION</scope>
</reference>
<evidence type="ECO:0000313" key="2">
    <source>
        <dbReference type="Proteomes" id="UP000015106"/>
    </source>
</evidence>
<proteinExistence type="predicted"/>
<protein>
    <submittedName>
        <fullName evidence="1">Uncharacterized protein</fullName>
    </submittedName>
</protein>
<reference evidence="1" key="2">
    <citation type="submission" date="2018-03" db="EMBL/GenBank/DDBJ databases">
        <title>The Triticum urartu genome reveals the dynamic nature of wheat genome evolution.</title>
        <authorList>
            <person name="Ling H."/>
            <person name="Ma B."/>
            <person name="Shi X."/>
            <person name="Liu H."/>
            <person name="Dong L."/>
            <person name="Sun H."/>
            <person name="Cao Y."/>
            <person name="Gao Q."/>
            <person name="Zheng S."/>
            <person name="Li Y."/>
            <person name="Yu Y."/>
            <person name="Du H."/>
            <person name="Qi M."/>
            <person name="Li Y."/>
            <person name="Yu H."/>
            <person name="Cui Y."/>
            <person name="Wang N."/>
            <person name="Chen C."/>
            <person name="Wu H."/>
            <person name="Zhao Y."/>
            <person name="Zhang J."/>
            <person name="Li Y."/>
            <person name="Zhou W."/>
            <person name="Zhang B."/>
            <person name="Hu W."/>
            <person name="Eijk M."/>
            <person name="Tang J."/>
            <person name="Witsenboer H."/>
            <person name="Zhao S."/>
            <person name="Li Z."/>
            <person name="Zhang A."/>
            <person name="Wang D."/>
            <person name="Liang C."/>
        </authorList>
    </citation>
    <scope>NUCLEOTIDE SEQUENCE [LARGE SCALE GENOMIC DNA]</scope>
    <source>
        <strain evidence="1">cv. G1812</strain>
    </source>
</reference>
<accession>A0A8R7QFV5</accession>